<dbReference type="AlphaFoldDB" id="A0A409WFM8"/>
<feature type="region of interest" description="Disordered" evidence="1">
    <location>
        <begin position="65"/>
        <end position="91"/>
    </location>
</feature>
<name>A0A409WFM8_PSICY</name>
<proteinExistence type="predicted"/>
<feature type="signal peptide" evidence="3">
    <location>
        <begin position="1"/>
        <end position="16"/>
    </location>
</feature>
<accession>A0A409WFM8</accession>
<dbReference type="OrthoDB" id="3066970at2759"/>
<keyword evidence="5" id="KW-1185">Reference proteome</keyword>
<evidence type="ECO:0000313" key="4">
    <source>
        <dbReference type="EMBL" id="PPQ77348.1"/>
    </source>
</evidence>
<comment type="caution">
    <text evidence="4">The sequence shown here is derived from an EMBL/GenBank/DDBJ whole genome shotgun (WGS) entry which is preliminary data.</text>
</comment>
<protein>
    <submittedName>
        <fullName evidence="4">Uncharacterized protein</fullName>
    </submittedName>
</protein>
<keyword evidence="2" id="KW-1133">Transmembrane helix</keyword>
<reference evidence="4 5" key="1">
    <citation type="journal article" date="2018" name="Evol. Lett.">
        <title>Horizontal gene cluster transfer increased hallucinogenic mushroom diversity.</title>
        <authorList>
            <person name="Reynolds H.T."/>
            <person name="Vijayakumar V."/>
            <person name="Gluck-Thaler E."/>
            <person name="Korotkin H.B."/>
            <person name="Matheny P.B."/>
            <person name="Slot J.C."/>
        </authorList>
    </citation>
    <scope>NUCLEOTIDE SEQUENCE [LARGE SCALE GENOMIC DNA]</scope>
    <source>
        <strain evidence="4 5">2631</strain>
    </source>
</reference>
<keyword evidence="2" id="KW-0812">Transmembrane</keyword>
<feature type="compositionally biased region" description="Pro residues" evidence="1">
    <location>
        <begin position="78"/>
        <end position="89"/>
    </location>
</feature>
<evidence type="ECO:0000256" key="2">
    <source>
        <dbReference type="SAM" id="Phobius"/>
    </source>
</evidence>
<evidence type="ECO:0000256" key="1">
    <source>
        <dbReference type="SAM" id="MobiDB-lite"/>
    </source>
</evidence>
<gene>
    <name evidence="4" type="ORF">CVT25_010930</name>
</gene>
<sequence>MLVIAFIFFFLAFVSAAPQVPASSQASTSTHPTHFPTSFKHSSAHSSLHLSHSIQSPHIIPATNTRPIPFPGHSSHARPPPPESSPAPPRSGHKPILIAVEVIGGLVIAGVLLSLIRCYYIYKKTPHRDRIADILQRHHLQRELDELERNPGILRRPSLREPAPPYFPRPPSYDDMNPGHPRTLASRTGYSAVVTHSPPASPPMSQRILPVSTVAARTPPDLIPPTPSG</sequence>
<evidence type="ECO:0000256" key="3">
    <source>
        <dbReference type="SAM" id="SignalP"/>
    </source>
</evidence>
<keyword evidence="3" id="KW-0732">Signal</keyword>
<feature type="transmembrane region" description="Helical" evidence="2">
    <location>
        <begin position="96"/>
        <end position="120"/>
    </location>
</feature>
<dbReference type="InParanoid" id="A0A409WFM8"/>
<dbReference type="EMBL" id="NHYD01003440">
    <property type="protein sequence ID" value="PPQ77348.1"/>
    <property type="molecule type" value="Genomic_DNA"/>
</dbReference>
<feature type="region of interest" description="Disordered" evidence="1">
    <location>
        <begin position="155"/>
        <end position="179"/>
    </location>
</feature>
<organism evidence="4 5">
    <name type="scientific">Psilocybe cyanescens</name>
    <dbReference type="NCBI Taxonomy" id="93625"/>
    <lineage>
        <taxon>Eukaryota</taxon>
        <taxon>Fungi</taxon>
        <taxon>Dikarya</taxon>
        <taxon>Basidiomycota</taxon>
        <taxon>Agaricomycotina</taxon>
        <taxon>Agaricomycetes</taxon>
        <taxon>Agaricomycetidae</taxon>
        <taxon>Agaricales</taxon>
        <taxon>Agaricineae</taxon>
        <taxon>Strophariaceae</taxon>
        <taxon>Psilocybe</taxon>
    </lineage>
</organism>
<dbReference type="Proteomes" id="UP000283269">
    <property type="component" value="Unassembled WGS sequence"/>
</dbReference>
<feature type="chain" id="PRO_5019155132" evidence="3">
    <location>
        <begin position="17"/>
        <end position="229"/>
    </location>
</feature>
<evidence type="ECO:0000313" key="5">
    <source>
        <dbReference type="Proteomes" id="UP000283269"/>
    </source>
</evidence>
<feature type="compositionally biased region" description="Pro residues" evidence="1">
    <location>
        <begin position="162"/>
        <end position="171"/>
    </location>
</feature>
<keyword evidence="2" id="KW-0472">Membrane</keyword>